<protein>
    <submittedName>
        <fullName evidence="2">Uncharacterized protein</fullName>
    </submittedName>
</protein>
<accession>A0A5B0RTP0</accession>
<dbReference type="AlphaFoldDB" id="A0A5B0RTP0"/>
<dbReference type="EMBL" id="VDEP01000137">
    <property type="protein sequence ID" value="KAA1129251.1"/>
    <property type="molecule type" value="Genomic_DNA"/>
</dbReference>
<name>A0A5B0RTP0_PUCGR</name>
<evidence type="ECO:0000256" key="1">
    <source>
        <dbReference type="SAM" id="MobiDB-lite"/>
    </source>
</evidence>
<dbReference type="Proteomes" id="UP000325313">
    <property type="component" value="Unassembled WGS sequence"/>
</dbReference>
<feature type="region of interest" description="Disordered" evidence="1">
    <location>
        <begin position="25"/>
        <end position="55"/>
    </location>
</feature>
<organism evidence="2 3">
    <name type="scientific">Puccinia graminis f. sp. tritici</name>
    <dbReference type="NCBI Taxonomy" id="56615"/>
    <lineage>
        <taxon>Eukaryota</taxon>
        <taxon>Fungi</taxon>
        <taxon>Dikarya</taxon>
        <taxon>Basidiomycota</taxon>
        <taxon>Pucciniomycotina</taxon>
        <taxon>Pucciniomycetes</taxon>
        <taxon>Pucciniales</taxon>
        <taxon>Pucciniaceae</taxon>
        <taxon>Puccinia</taxon>
    </lineage>
</organism>
<reference evidence="2 3" key="1">
    <citation type="submission" date="2019-05" db="EMBL/GenBank/DDBJ databases">
        <title>Emergence of the Ug99 lineage of the wheat stem rust pathogen through somatic hybridization.</title>
        <authorList>
            <person name="Li F."/>
            <person name="Upadhyaya N.M."/>
            <person name="Sperschneider J."/>
            <person name="Matny O."/>
            <person name="Nguyen-Phuc H."/>
            <person name="Mago R."/>
            <person name="Raley C."/>
            <person name="Miller M.E."/>
            <person name="Silverstein K.A.T."/>
            <person name="Henningsen E."/>
            <person name="Hirsch C.D."/>
            <person name="Visser B."/>
            <person name="Pretorius Z.A."/>
            <person name="Steffenson B.J."/>
            <person name="Schwessinger B."/>
            <person name="Dodds P.N."/>
            <person name="Figueroa M."/>
        </authorList>
    </citation>
    <scope>NUCLEOTIDE SEQUENCE [LARGE SCALE GENOMIC DNA]</scope>
    <source>
        <strain evidence="2 3">Ug99</strain>
    </source>
</reference>
<sequence>MRTAVSWIEPNSVEIVQLKCRTVSRNRGVPASGESGRSTTRIQATVAARPPLTLR</sequence>
<comment type="caution">
    <text evidence="2">The sequence shown here is derived from an EMBL/GenBank/DDBJ whole genome shotgun (WGS) entry which is preliminary data.</text>
</comment>
<evidence type="ECO:0000313" key="2">
    <source>
        <dbReference type="EMBL" id="KAA1129251.1"/>
    </source>
</evidence>
<evidence type="ECO:0000313" key="3">
    <source>
        <dbReference type="Proteomes" id="UP000325313"/>
    </source>
</evidence>
<proteinExistence type="predicted"/>
<gene>
    <name evidence="2" type="ORF">PGTUg99_020366</name>
</gene>